<protein>
    <recommendedName>
        <fullName evidence="4">Lipoprotein</fullName>
    </recommendedName>
</protein>
<evidence type="ECO:0000313" key="3">
    <source>
        <dbReference type="Proteomes" id="UP000028252"/>
    </source>
</evidence>
<comment type="caution">
    <text evidence="2">The sequence shown here is derived from an EMBL/GenBank/DDBJ whole genome shotgun (WGS) entry which is preliminary data.</text>
</comment>
<feature type="signal peptide" evidence="1">
    <location>
        <begin position="1"/>
        <end position="23"/>
    </location>
</feature>
<dbReference type="AlphaFoldDB" id="A0A081FWX0"/>
<proteinExistence type="predicted"/>
<dbReference type="PATRIC" id="fig|1232683.4.peg.2501"/>
<dbReference type="Proteomes" id="UP000028252">
    <property type="component" value="Unassembled WGS sequence"/>
</dbReference>
<reference evidence="2 3" key="1">
    <citation type="submission" date="2014-04" db="EMBL/GenBank/DDBJ databases">
        <title>Marinobacterium kochiensis sp. nov., isolated from sediment sample collected from Kochi backwaters in Kerala, India.</title>
        <authorList>
            <person name="Singh A."/>
            <person name="Pinnaka A.K."/>
        </authorList>
    </citation>
    <scope>NUCLEOTIDE SEQUENCE [LARGE SCALE GENOMIC DNA]</scope>
    <source>
        <strain evidence="2 3">AK27</strain>
    </source>
</reference>
<evidence type="ECO:0000313" key="2">
    <source>
        <dbReference type="EMBL" id="KEA63025.1"/>
    </source>
</evidence>
<dbReference type="EMBL" id="JMQN01000040">
    <property type="protein sequence ID" value="KEA63025.1"/>
    <property type="molecule type" value="Genomic_DNA"/>
</dbReference>
<evidence type="ECO:0008006" key="4">
    <source>
        <dbReference type="Google" id="ProtNLM"/>
    </source>
</evidence>
<gene>
    <name evidence="2" type="ORF">ADIMK_2549</name>
</gene>
<feature type="chain" id="PRO_5001757330" description="Lipoprotein" evidence="1">
    <location>
        <begin position="24"/>
        <end position="163"/>
    </location>
</feature>
<keyword evidence="1" id="KW-0732">Signal</keyword>
<accession>A0A081FWX0</accession>
<evidence type="ECO:0000256" key="1">
    <source>
        <dbReference type="SAM" id="SignalP"/>
    </source>
</evidence>
<keyword evidence="3" id="KW-1185">Reference proteome</keyword>
<dbReference type="RefSeq" id="WP_036188766.1">
    <property type="nucleotide sequence ID" value="NZ_JMQN01000040.1"/>
</dbReference>
<sequence>MIKRFMPLLMLLMLGGCTYPAVKQSAVPDAIPSDNPTVEEMLGCLAANDHLSAQQLRHKQQALEKQPARALRSRFERACLLGRSNASDAELVQAQQILETLEQEQRLDIQHKQLIGLYTEHLRLVQRLRQQQRETREYKTKIELLKGLEEELEPGAVKQEQTP</sequence>
<dbReference type="STRING" id="1232683.ADIMK_2549"/>
<name>A0A081FWX0_9GAMM</name>
<dbReference type="PROSITE" id="PS51257">
    <property type="entry name" value="PROKAR_LIPOPROTEIN"/>
    <property type="match status" value="1"/>
</dbReference>
<organism evidence="2 3">
    <name type="scientific">Marinobacterium lacunae</name>
    <dbReference type="NCBI Taxonomy" id="1232683"/>
    <lineage>
        <taxon>Bacteria</taxon>
        <taxon>Pseudomonadati</taxon>
        <taxon>Pseudomonadota</taxon>
        <taxon>Gammaproteobacteria</taxon>
        <taxon>Oceanospirillales</taxon>
        <taxon>Oceanospirillaceae</taxon>
        <taxon>Marinobacterium</taxon>
    </lineage>
</organism>